<keyword evidence="2" id="KW-1185">Reference proteome</keyword>
<name>G2JBC8_9BURK</name>
<evidence type="ECO:0008006" key="3">
    <source>
        <dbReference type="Google" id="ProtNLM"/>
    </source>
</evidence>
<dbReference type="Gene3D" id="1.10.10.1190">
    <property type="entry name" value="Antirestriction protein ArdA, domain 3"/>
    <property type="match status" value="1"/>
</dbReference>
<dbReference type="InterPro" id="IPR041893">
    <property type="entry name" value="ArdA_dom3"/>
</dbReference>
<evidence type="ECO:0000313" key="1">
    <source>
        <dbReference type="EMBL" id="CCD30082.1"/>
    </source>
</evidence>
<comment type="caution">
    <text evidence="1">The sequence shown here is derived from an EMBL/GenBank/DDBJ whole genome shotgun (WGS) entry which is preliminary data.</text>
</comment>
<sequence>MTEADENNAKARKAFFEEHGAALAEAVLEHTGGDLSEAERLMAECYQGAYNDEVDYAVEVFDEQTAMPDGLRCYIDYERFAMHHIGCDCFTIEADGQVHIFRY</sequence>
<organism evidence="1 2">
    <name type="scientific">Candidatus Glomeribacter gigasporarum BEG34</name>
    <dbReference type="NCBI Taxonomy" id="1070319"/>
    <lineage>
        <taxon>Bacteria</taxon>
        <taxon>Pseudomonadati</taxon>
        <taxon>Pseudomonadota</taxon>
        <taxon>Betaproteobacteria</taxon>
        <taxon>Burkholderiales</taxon>
        <taxon>Burkholderiaceae</taxon>
        <taxon>Candidatus Glomeribacter</taxon>
    </lineage>
</organism>
<dbReference type="InterPro" id="IPR009899">
    <property type="entry name" value="ArdA"/>
</dbReference>
<dbReference type="AlphaFoldDB" id="G2JBC8"/>
<proteinExistence type="predicted"/>
<dbReference type="STRING" id="1070319.CAGGBEG34_30046"/>
<reference evidence="1 2" key="1">
    <citation type="submission" date="2011-08" db="EMBL/GenBank/DDBJ databases">
        <title>The genome of the obligate endobacterium of an arbuscular mycorrhizal fungus reveals an interphylum network of nutritional interactions.</title>
        <authorList>
            <person name="Ghignone S."/>
            <person name="Salvioli A."/>
            <person name="Anca I."/>
            <person name="Lumini E."/>
            <person name="Ortu G."/>
            <person name="Petiti L."/>
            <person name="Cruveiller S."/>
            <person name="Bianciotto V."/>
            <person name="Piffanelli P."/>
            <person name="Lanfranco L."/>
            <person name="Bonfante P."/>
        </authorList>
    </citation>
    <scope>NUCLEOTIDE SEQUENCE [LARGE SCALE GENOMIC DNA]</scope>
    <source>
        <strain evidence="1 2">BEG34</strain>
    </source>
</reference>
<evidence type="ECO:0000313" key="2">
    <source>
        <dbReference type="Proteomes" id="UP000054051"/>
    </source>
</evidence>
<protein>
    <recommendedName>
        <fullName evidence="3">Antirestriction protein</fullName>
    </recommendedName>
</protein>
<gene>
    <name evidence="1" type="ORF">CAGGBEG34_30046</name>
</gene>
<dbReference type="EMBL" id="CAFB01000058">
    <property type="protein sequence ID" value="CCD30082.1"/>
    <property type="molecule type" value="Genomic_DNA"/>
</dbReference>
<dbReference type="Pfam" id="PF07275">
    <property type="entry name" value="ArdA"/>
    <property type="match status" value="1"/>
</dbReference>
<dbReference type="Proteomes" id="UP000054051">
    <property type="component" value="Unassembled WGS sequence"/>
</dbReference>
<accession>G2JBC8</accession>